<reference evidence="1 2" key="1">
    <citation type="submission" date="2024-04" db="EMBL/GenBank/DDBJ databases">
        <title>Genome assembly C_amara_ONT_v2.</title>
        <authorList>
            <person name="Yant L."/>
            <person name="Moore C."/>
            <person name="Slenker M."/>
        </authorList>
    </citation>
    <scope>NUCLEOTIDE SEQUENCE [LARGE SCALE GENOMIC DNA]</scope>
    <source>
        <tissue evidence="1">Leaf</tissue>
    </source>
</reference>
<sequence>MNPAKSECFISGYEEGCAREVRTDLGIVQGSFPTRYLGLPPIPGKLNMAALQPFIERITRKLHSWTPKFLSYAGKIKMVSSVIYGMVIFWSQVFVLPKAFHKKVDSVCFCFLMEQQYYLCLEVRVFLGPIFAVLKLRVGWVFGNLKISKLCLD</sequence>
<evidence type="ECO:0000313" key="1">
    <source>
        <dbReference type="EMBL" id="KAL1206047.1"/>
    </source>
</evidence>
<name>A0ABD1AGY6_CARAN</name>
<accession>A0ABD1AGY6</accession>
<evidence type="ECO:0000313" key="2">
    <source>
        <dbReference type="Proteomes" id="UP001558713"/>
    </source>
</evidence>
<dbReference type="Proteomes" id="UP001558713">
    <property type="component" value="Unassembled WGS sequence"/>
</dbReference>
<proteinExistence type="predicted"/>
<protein>
    <recommendedName>
        <fullName evidence="3">Reverse transcriptase</fullName>
    </recommendedName>
</protein>
<organism evidence="1 2">
    <name type="scientific">Cardamine amara subsp. amara</name>
    <dbReference type="NCBI Taxonomy" id="228776"/>
    <lineage>
        <taxon>Eukaryota</taxon>
        <taxon>Viridiplantae</taxon>
        <taxon>Streptophyta</taxon>
        <taxon>Embryophyta</taxon>
        <taxon>Tracheophyta</taxon>
        <taxon>Spermatophyta</taxon>
        <taxon>Magnoliopsida</taxon>
        <taxon>eudicotyledons</taxon>
        <taxon>Gunneridae</taxon>
        <taxon>Pentapetalae</taxon>
        <taxon>rosids</taxon>
        <taxon>malvids</taxon>
        <taxon>Brassicales</taxon>
        <taxon>Brassicaceae</taxon>
        <taxon>Cardamineae</taxon>
        <taxon>Cardamine</taxon>
    </lineage>
</organism>
<dbReference type="PANTHER" id="PTHR33116:SF84">
    <property type="entry name" value="RNA-DIRECTED DNA POLYMERASE"/>
    <property type="match status" value="1"/>
</dbReference>
<comment type="caution">
    <text evidence="1">The sequence shown here is derived from an EMBL/GenBank/DDBJ whole genome shotgun (WGS) entry which is preliminary data.</text>
</comment>
<dbReference type="AlphaFoldDB" id="A0ABD1AGY6"/>
<evidence type="ECO:0008006" key="3">
    <source>
        <dbReference type="Google" id="ProtNLM"/>
    </source>
</evidence>
<keyword evidence="2" id="KW-1185">Reference proteome</keyword>
<dbReference type="PANTHER" id="PTHR33116">
    <property type="entry name" value="REVERSE TRANSCRIPTASE ZINC-BINDING DOMAIN-CONTAINING PROTEIN-RELATED-RELATED"/>
    <property type="match status" value="1"/>
</dbReference>
<gene>
    <name evidence="1" type="ORF">V5N11_018117</name>
</gene>
<dbReference type="EMBL" id="JBANAX010000510">
    <property type="protein sequence ID" value="KAL1206047.1"/>
    <property type="molecule type" value="Genomic_DNA"/>
</dbReference>